<dbReference type="PANTHER" id="PTHR43581:SF2">
    <property type="entry name" value="EXCINUCLEASE ATPASE SUBUNIT"/>
    <property type="match status" value="1"/>
</dbReference>
<keyword evidence="3" id="KW-1185">Reference proteome</keyword>
<sequence length="580" mass="67228">MTVSEISEEIYQFLESIRGNQAENAAHPFLYTLRRSNLNKRLDERLWFHGTQKYIVLSFWLGTDWKNKTPNIIFSIYGDGRTYLTFTSKDSSAKSLFFQRYLVSQLGATSDGTDQWTKAYSHDGYLESLQWFIENDKLLIDSILKEQIKSFSFEDNTNRIDFISKGQFEKWHNNILKYREKQGVRILNYSLDSFRIQHYTPINDASFGNIPANTQFIFLVGDNGCGKSSLLKSMSILLGNRHFENDYLSPSNSPWLIDAIARLAGTRKSIKINQFEPKDRKLARVPFAAYGPSRLMVHKSDIRKKENELGRDRTHALWSIFYPDGLLIDFNRWIQNEQSRVNNHKSKLMMSDIELRYDNIKQLLVELIPGIYDIRNIPFEGSPYKDVFYFEEDLYGVRKELPLRFEQLSSGIRSLVAMLGDMMVRLFEQQPEKIDPSELEGFVIIDEIDLHLHPKWQKKLPALLANKFPAVQFIVSTHSPIPLLGVPENSAIYHLARDPETGVKVKSLNYIDVKNLLPNTILTSAIFGMDSLGSIQNTNPEDINVDDDMGDTDFFNLLDKKLEEIEQKEELFNKKYFNNA</sequence>
<dbReference type="CDD" id="cd00267">
    <property type="entry name" value="ABC_ATPase"/>
    <property type="match status" value="1"/>
</dbReference>
<dbReference type="GO" id="GO:0016887">
    <property type="term" value="F:ATP hydrolysis activity"/>
    <property type="evidence" value="ECO:0007669"/>
    <property type="project" value="InterPro"/>
</dbReference>
<dbReference type="SUPFAM" id="SSF52540">
    <property type="entry name" value="P-loop containing nucleoside triphosphate hydrolases"/>
    <property type="match status" value="1"/>
</dbReference>
<dbReference type="AlphaFoldDB" id="A0A286A7D5"/>
<organism evidence="2 3">
    <name type="scientific">Pedobacter xixiisoli</name>
    <dbReference type="NCBI Taxonomy" id="1476464"/>
    <lineage>
        <taxon>Bacteria</taxon>
        <taxon>Pseudomonadati</taxon>
        <taxon>Bacteroidota</taxon>
        <taxon>Sphingobacteriia</taxon>
        <taxon>Sphingobacteriales</taxon>
        <taxon>Sphingobacteriaceae</taxon>
        <taxon>Pedobacter</taxon>
    </lineage>
</organism>
<proteinExistence type="predicted"/>
<dbReference type="Proteomes" id="UP000219281">
    <property type="component" value="Unassembled WGS sequence"/>
</dbReference>
<dbReference type="SMART" id="SM00382">
    <property type="entry name" value="AAA"/>
    <property type="match status" value="1"/>
</dbReference>
<dbReference type="Gene3D" id="3.40.50.300">
    <property type="entry name" value="P-loop containing nucleotide triphosphate hydrolases"/>
    <property type="match status" value="1"/>
</dbReference>
<dbReference type="InterPro" id="IPR027417">
    <property type="entry name" value="P-loop_NTPase"/>
</dbReference>
<evidence type="ECO:0000313" key="2">
    <source>
        <dbReference type="EMBL" id="SOD17799.1"/>
    </source>
</evidence>
<dbReference type="InterPro" id="IPR003959">
    <property type="entry name" value="ATPase_AAA_core"/>
</dbReference>
<reference evidence="3" key="1">
    <citation type="submission" date="2017-09" db="EMBL/GenBank/DDBJ databases">
        <authorList>
            <person name="Varghese N."/>
            <person name="Submissions S."/>
        </authorList>
    </citation>
    <scope>NUCLEOTIDE SEQUENCE [LARGE SCALE GENOMIC DNA]</scope>
    <source>
        <strain evidence="3">CGMCC 1.12803</strain>
    </source>
</reference>
<dbReference type="RefSeq" id="WP_171047908.1">
    <property type="nucleotide sequence ID" value="NZ_OCMT01000003.1"/>
</dbReference>
<dbReference type="InterPro" id="IPR051396">
    <property type="entry name" value="Bact_Antivir_Def_Nuclease"/>
</dbReference>
<dbReference type="InterPro" id="IPR003593">
    <property type="entry name" value="AAA+_ATPase"/>
</dbReference>
<dbReference type="EMBL" id="OCMT01000003">
    <property type="protein sequence ID" value="SOD17799.1"/>
    <property type="molecule type" value="Genomic_DNA"/>
</dbReference>
<feature type="domain" description="AAA+ ATPase" evidence="1">
    <location>
        <begin position="213"/>
        <end position="507"/>
    </location>
</feature>
<gene>
    <name evidence="2" type="ORF">SAMN06297358_2693</name>
</gene>
<name>A0A286A7D5_9SPHI</name>
<evidence type="ECO:0000259" key="1">
    <source>
        <dbReference type="SMART" id="SM00382"/>
    </source>
</evidence>
<dbReference type="PANTHER" id="PTHR43581">
    <property type="entry name" value="ATP/GTP PHOSPHATASE"/>
    <property type="match status" value="1"/>
</dbReference>
<dbReference type="Pfam" id="PF13304">
    <property type="entry name" value="AAA_21"/>
    <property type="match status" value="1"/>
</dbReference>
<protein>
    <submittedName>
        <fullName evidence="2">AAA domain-containing protein, putative AbiEii toxin, Type IV TA system</fullName>
    </submittedName>
</protein>
<accession>A0A286A7D5</accession>
<evidence type="ECO:0000313" key="3">
    <source>
        <dbReference type="Proteomes" id="UP000219281"/>
    </source>
</evidence>
<dbReference type="GO" id="GO:0005524">
    <property type="term" value="F:ATP binding"/>
    <property type="evidence" value="ECO:0007669"/>
    <property type="project" value="InterPro"/>
</dbReference>